<dbReference type="InterPro" id="IPR007567">
    <property type="entry name" value="Mid2_dom"/>
</dbReference>
<dbReference type="AlphaFoldDB" id="F0XI79"/>
<feature type="region of interest" description="Disordered" evidence="1">
    <location>
        <begin position="494"/>
        <end position="527"/>
    </location>
</feature>
<dbReference type="GeneID" id="25975565"/>
<evidence type="ECO:0000256" key="2">
    <source>
        <dbReference type="SAM" id="Phobius"/>
    </source>
</evidence>
<sequence length="591" mass="61683">MHLPRELAIVGAVASWFLATVATDVQEQAFRRALQEISTSKRDTVFRNSTSISKSFDGATLFDAAIDVGTNTVNAEVDVSVVCTTCYVRGSATAELLVDGTFNATEAILSVAQSVRDDVVNLTLQIENDVKATLVNDTAHVANLQFDEVQMPMIDVDLNLDVEGIPECQLAFSFDHLELFVQTQTRVGGAATYSLNLYTSETEVGIRVSDELEIGVVLTVDLIMSIDGAVEVDSGFHVKLDDGLVLTLDFFGKNVSKMEFNGGSFEFLPISTNAEATINAVLRVGVHAGLFLDIDPIKSLDLFHFAAGVDSVLFADVANITTSIAASSNHSAADDLGVDLVDCVLTAEEIYEFAIGAGAGASLVIADNSWGIGPTTVLPVWYTTVAQCATSTSNGTALTSASATATPAPAVRRADDSSVTSTIRTTFTFSAVGCRSAGIINCPASLQTTTVTKSESTMVTVVSSGAEASWPPLTATTVKAVSFGHGAKSIQLSASGTPSSFVPTTTAKATATGSSGSDGDTLSNDHHGGLTTTQKNIVIGVTVGVGVPLLAGILVGIIILTKHKKRQQQLGQPNSSSKVPSEQVVEVGSRD</sequence>
<protein>
    <recommendedName>
        <fullName evidence="4">Mid2 domain-containing protein</fullName>
    </recommendedName>
</protein>
<keyword evidence="2" id="KW-1133">Transmembrane helix</keyword>
<evidence type="ECO:0000313" key="6">
    <source>
        <dbReference type="Proteomes" id="UP000007796"/>
    </source>
</evidence>
<keyword evidence="2" id="KW-0812">Transmembrane</keyword>
<accession>F0XI79</accession>
<evidence type="ECO:0000256" key="1">
    <source>
        <dbReference type="SAM" id="MobiDB-lite"/>
    </source>
</evidence>
<keyword evidence="3" id="KW-0732">Signal</keyword>
<name>F0XI79_GROCL</name>
<evidence type="ECO:0000259" key="4">
    <source>
        <dbReference type="Pfam" id="PF04478"/>
    </source>
</evidence>
<dbReference type="eggNOG" id="ENOG502RV0S">
    <property type="taxonomic scope" value="Eukaryota"/>
</dbReference>
<feature type="signal peptide" evidence="3">
    <location>
        <begin position="1"/>
        <end position="22"/>
    </location>
</feature>
<dbReference type="Proteomes" id="UP000007796">
    <property type="component" value="Unassembled WGS sequence"/>
</dbReference>
<feature type="chain" id="PRO_5003262180" description="Mid2 domain-containing protein" evidence="3">
    <location>
        <begin position="23"/>
        <end position="591"/>
    </location>
</feature>
<dbReference type="EMBL" id="GL629769">
    <property type="protein sequence ID" value="EFX02633.1"/>
    <property type="molecule type" value="Genomic_DNA"/>
</dbReference>
<proteinExistence type="predicted"/>
<keyword evidence="6" id="KW-1185">Reference proteome</keyword>
<evidence type="ECO:0000256" key="3">
    <source>
        <dbReference type="SAM" id="SignalP"/>
    </source>
</evidence>
<gene>
    <name evidence="5" type="ORF">CMQ_2562</name>
</gene>
<dbReference type="STRING" id="655863.F0XI79"/>
<dbReference type="InParanoid" id="F0XI79"/>
<feature type="domain" description="Mid2" evidence="4">
    <location>
        <begin position="508"/>
        <end position="560"/>
    </location>
</feature>
<feature type="compositionally biased region" description="Low complexity" evidence="1">
    <location>
        <begin position="504"/>
        <end position="521"/>
    </location>
</feature>
<feature type="region of interest" description="Disordered" evidence="1">
    <location>
        <begin position="568"/>
        <end position="591"/>
    </location>
</feature>
<evidence type="ECO:0000313" key="5">
    <source>
        <dbReference type="EMBL" id="EFX02633.1"/>
    </source>
</evidence>
<feature type="transmembrane region" description="Helical" evidence="2">
    <location>
        <begin position="537"/>
        <end position="560"/>
    </location>
</feature>
<keyword evidence="2" id="KW-0472">Membrane</keyword>
<dbReference type="Pfam" id="PF04478">
    <property type="entry name" value="Mid2"/>
    <property type="match status" value="1"/>
</dbReference>
<feature type="compositionally biased region" description="Polar residues" evidence="1">
    <location>
        <begin position="494"/>
        <end position="503"/>
    </location>
</feature>
<dbReference type="OrthoDB" id="4733706at2759"/>
<reference evidence="5 6" key="1">
    <citation type="journal article" date="2011" name="Proc. Natl. Acad. Sci. U.S.A.">
        <title>Genome and transcriptome analyses of the mountain pine beetle-fungal symbiont Grosmannia clavigera, a lodgepole pine pathogen.</title>
        <authorList>
            <person name="DiGuistini S."/>
            <person name="Wang Y."/>
            <person name="Liao N.Y."/>
            <person name="Taylor G."/>
            <person name="Tanguay P."/>
            <person name="Feau N."/>
            <person name="Henrissat B."/>
            <person name="Chan S.K."/>
            <person name="Hesse-Orce U."/>
            <person name="Alamouti S.M."/>
            <person name="Tsui C.K.M."/>
            <person name="Docking R.T."/>
            <person name="Levasseur A."/>
            <person name="Haridas S."/>
            <person name="Robertson G."/>
            <person name="Birol I."/>
            <person name="Holt R.A."/>
            <person name="Marra M.A."/>
            <person name="Hamelin R.C."/>
            <person name="Hirst M."/>
            <person name="Jones S.J.M."/>
            <person name="Bohlmann J."/>
            <person name="Breuil C."/>
        </authorList>
    </citation>
    <scope>NUCLEOTIDE SEQUENCE [LARGE SCALE GENOMIC DNA]</scope>
    <source>
        <strain evidence="6">kw1407 / UAMH 11150</strain>
    </source>
</reference>
<organism evidence="6">
    <name type="scientific">Grosmannia clavigera (strain kw1407 / UAMH 11150)</name>
    <name type="common">Blue stain fungus</name>
    <name type="synonym">Graphiocladiella clavigera</name>
    <dbReference type="NCBI Taxonomy" id="655863"/>
    <lineage>
        <taxon>Eukaryota</taxon>
        <taxon>Fungi</taxon>
        <taxon>Dikarya</taxon>
        <taxon>Ascomycota</taxon>
        <taxon>Pezizomycotina</taxon>
        <taxon>Sordariomycetes</taxon>
        <taxon>Sordariomycetidae</taxon>
        <taxon>Ophiostomatales</taxon>
        <taxon>Ophiostomataceae</taxon>
        <taxon>Leptographium</taxon>
    </lineage>
</organism>
<dbReference type="RefSeq" id="XP_014172115.1">
    <property type="nucleotide sequence ID" value="XM_014316640.1"/>
</dbReference>
<dbReference type="HOGENOM" id="CLU_025283_0_0_1"/>
<feature type="compositionally biased region" description="Polar residues" evidence="1">
    <location>
        <begin position="568"/>
        <end position="580"/>
    </location>
</feature>